<accession>A0ABT2HZ87</accession>
<comment type="similarity">
    <text evidence="2">Belongs to the GMC oxidoreductase family.</text>
</comment>
<keyword evidence="3" id="KW-0285">Flavoprotein</keyword>
<dbReference type="InterPro" id="IPR007867">
    <property type="entry name" value="GMC_OxRtase_C"/>
</dbReference>
<evidence type="ECO:0000313" key="7">
    <source>
        <dbReference type="Proteomes" id="UP001525379"/>
    </source>
</evidence>
<dbReference type="PROSITE" id="PS00624">
    <property type="entry name" value="GMC_OXRED_2"/>
    <property type="match status" value="1"/>
</dbReference>
<gene>
    <name evidence="6" type="ORF">M3D15_09920</name>
</gene>
<dbReference type="Proteomes" id="UP001525379">
    <property type="component" value="Unassembled WGS sequence"/>
</dbReference>
<feature type="domain" description="Glucose-methanol-choline oxidoreductase N-terminal" evidence="5">
    <location>
        <begin position="252"/>
        <end position="266"/>
    </location>
</feature>
<dbReference type="SUPFAM" id="SSF51905">
    <property type="entry name" value="FAD/NAD(P)-binding domain"/>
    <property type="match status" value="1"/>
</dbReference>
<evidence type="ECO:0000256" key="2">
    <source>
        <dbReference type="ARBA" id="ARBA00010790"/>
    </source>
</evidence>
<keyword evidence="7" id="KW-1185">Reference proteome</keyword>
<reference evidence="6 7" key="1">
    <citation type="submission" date="2022-04" db="EMBL/GenBank/DDBJ databases">
        <title>Human microbiome associated bacterial genomes.</title>
        <authorList>
            <person name="Sandstrom S."/>
            <person name="Salamzade R."/>
            <person name="Kalan L.R."/>
        </authorList>
    </citation>
    <scope>NUCLEOTIDE SEQUENCE [LARGE SCALE GENOMIC DNA]</scope>
    <source>
        <strain evidence="7">p3-SID1799</strain>
    </source>
</reference>
<comment type="cofactor">
    <cofactor evidence="1">
        <name>FAD</name>
        <dbReference type="ChEBI" id="CHEBI:57692"/>
    </cofactor>
</comment>
<dbReference type="InterPro" id="IPR000172">
    <property type="entry name" value="GMC_OxRdtase_N"/>
</dbReference>
<evidence type="ECO:0000256" key="4">
    <source>
        <dbReference type="ARBA" id="ARBA00022827"/>
    </source>
</evidence>
<evidence type="ECO:0000256" key="1">
    <source>
        <dbReference type="ARBA" id="ARBA00001974"/>
    </source>
</evidence>
<evidence type="ECO:0000313" key="6">
    <source>
        <dbReference type="EMBL" id="MCT2043639.1"/>
    </source>
</evidence>
<proteinExistence type="inferred from homology"/>
<name>A0ABT2HZ87_9MICO</name>
<dbReference type="Pfam" id="PF00732">
    <property type="entry name" value="GMC_oxred_N"/>
    <property type="match status" value="1"/>
</dbReference>
<dbReference type="InterPro" id="IPR012132">
    <property type="entry name" value="GMC_OxRdtase"/>
</dbReference>
<dbReference type="InterPro" id="IPR036188">
    <property type="entry name" value="FAD/NAD-bd_sf"/>
</dbReference>
<organism evidence="6 7">
    <name type="scientific">Pseudoclavibacter albus</name>
    <dbReference type="NCBI Taxonomy" id="272241"/>
    <lineage>
        <taxon>Bacteria</taxon>
        <taxon>Bacillati</taxon>
        <taxon>Actinomycetota</taxon>
        <taxon>Actinomycetes</taxon>
        <taxon>Micrococcales</taxon>
        <taxon>Microbacteriaceae</taxon>
        <taxon>Pseudoclavibacter</taxon>
    </lineage>
</organism>
<comment type="caution">
    <text evidence="6">The sequence shown here is derived from an EMBL/GenBank/DDBJ whole genome shotgun (WGS) entry which is preliminary data.</text>
</comment>
<dbReference type="Gene3D" id="3.30.560.10">
    <property type="entry name" value="Glucose Oxidase, domain 3"/>
    <property type="match status" value="1"/>
</dbReference>
<sequence>MNVLRSAIVVGAGSAGSVVTRRLLDAGVEVQLLEAGRSDENPAIHDLGRLGELWLSDDDWGYFTTPQRHAAGRKLHWPRGKVLGGSHSLNASIWVRGPHADYDRWMTEGAEGWSWQEVAPYFERAERWIGAEREGRGTEGLQDVSDEGYERMPIFEGIHDACVEAGIPHNDDYNGDDVEGVSWMQLTTRNGERLSSWRAYVHDRMDDPKLTVHTGVWVTKLLIEEDRVVGVLAEQDGQEREFRADEVILCAGALDSPRILLHSGIGSAEHLAEVGIPLTHELPGVGENLHDHLLVPIVFQATRREIAQREVNQPVAQVHSWTTFRQGSDVPDTQPIFFALPMVPPGTEVPENCFTLQAGMVRPVSRGRLRLASNDPKAPLRMDPHVLEAPEDVASLLASMKQMREVGAQPALAEEWGAVEVLPGAEVQSDDELIQYMREQVVTYHHQVGTCKMGPEADPLAVVCPKTLKVHGLEGVRVADASVMPSVPSGNTNAPAIMIGERAADFMLQP</sequence>
<dbReference type="Gene3D" id="3.50.50.60">
    <property type="entry name" value="FAD/NAD(P)-binding domain"/>
    <property type="match status" value="1"/>
</dbReference>
<dbReference type="EMBL" id="JALXSQ010000063">
    <property type="protein sequence ID" value="MCT2043639.1"/>
    <property type="molecule type" value="Genomic_DNA"/>
</dbReference>
<dbReference type="SUPFAM" id="SSF54373">
    <property type="entry name" value="FAD-linked reductases, C-terminal domain"/>
    <property type="match status" value="1"/>
</dbReference>
<dbReference type="Pfam" id="PF05199">
    <property type="entry name" value="GMC_oxred_C"/>
    <property type="match status" value="1"/>
</dbReference>
<dbReference type="PIRSF" id="PIRSF000137">
    <property type="entry name" value="Alcohol_oxidase"/>
    <property type="match status" value="1"/>
</dbReference>
<protein>
    <submittedName>
        <fullName evidence="6">GMC family oxidoreductase N-terminal domain-containing protein</fullName>
    </submittedName>
</protein>
<dbReference type="PANTHER" id="PTHR11552">
    <property type="entry name" value="GLUCOSE-METHANOL-CHOLINE GMC OXIDOREDUCTASE"/>
    <property type="match status" value="1"/>
</dbReference>
<evidence type="ECO:0000259" key="5">
    <source>
        <dbReference type="PROSITE" id="PS00624"/>
    </source>
</evidence>
<dbReference type="RefSeq" id="WP_260104731.1">
    <property type="nucleotide sequence ID" value="NZ_JALXSQ010000063.1"/>
</dbReference>
<keyword evidence="4" id="KW-0274">FAD</keyword>
<evidence type="ECO:0000256" key="3">
    <source>
        <dbReference type="ARBA" id="ARBA00022630"/>
    </source>
</evidence>
<dbReference type="PANTHER" id="PTHR11552:SF147">
    <property type="entry name" value="CHOLINE DEHYDROGENASE, MITOCHONDRIAL"/>
    <property type="match status" value="1"/>
</dbReference>